<name>A0A2N6VQ58_9MICO</name>
<comment type="caution">
    <text evidence="5">The sequence shown here is derived from an EMBL/GenBank/DDBJ whole genome shotgun (WGS) entry which is preliminary data.</text>
</comment>
<dbReference type="AlphaFoldDB" id="A0A2N6VQ58"/>
<reference evidence="5 6" key="1">
    <citation type="submission" date="2017-09" db="EMBL/GenBank/DDBJ databases">
        <title>Bacterial strain isolated from the female urinary microbiota.</title>
        <authorList>
            <person name="Thomas-White K."/>
            <person name="Kumar N."/>
            <person name="Forster S."/>
            <person name="Putonti C."/>
            <person name="Lawley T."/>
            <person name="Wolfe A.J."/>
        </authorList>
    </citation>
    <scope>NUCLEOTIDE SEQUENCE [LARGE SCALE GENOMIC DNA]</scope>
    <source>
        <strain evidence="5 6">UMB1301</strain>
    </source>
</reference>
<feature type="domain" description="Glycosyltransferase 2-like" evidence="4">
    <location>
        <begin position="5"/>
        <end position="169"/>
    </location>
</feature>
<proteinExistence type="inferred from homology"/>
<dbReference type="RefSeq" id="WP_102237919.1">
    <property type="nucleotide sequence ID" value="NZ_PNHK01000001.1"/>
</dbReference>
<dbReference type="Pfam" id="PF00535">
    <property type="entry name" value="Glycos_transf_2"/>
    <property type="match status" value="1"/>
</dbReference>
<dbReference type="PANTHER" id="PTHR43398">
    <property type="entry name" value="DOLICHOL-PHOSPHATE MANNOSYLTRANSFERASE SUBUNIT 1"/>
    <property type="match status" value="1"/>
</dbReference>
<keyword evidence="3 5" id="KW-0808">Transferase</keyword>
<dbReference type="SUPFAM" id="SSF53448">
    <property type="entry name" value="Nucleotide-diphospho-sugar transferases"/>
    <property type="match status" value="1"/>
</dbReference>
<dbReference type="GO" id="GO:0009247">
    <property type="term" value="P:glycolipid biosynthetic process"/>
    <property type="evidence" value="ECO:0007669"/>
    <property type="project" value="TreeGrafter"/>
</dbReference>
<gene>
    <name evidence="5" type="ORF">CJ199_02550</name>
</gene>
<evidence type="ECO:0000256" key="2">
    <source>
        <dbReference type="ARBA" id="ARBA00022676"/>
    </source>
</evidence>
<dbReference type="GO" id="GO:0016020">
    <property type="term" value="C:membrane"/>
    <property type="evidence" value="ECO:0007669"/>
    <property type="project" value="GOC"/>
</dbReference>
<dbReference type="FunFam" id="3.90.550.10:FF:000122">
    <property type="entry name" value="Dolichol-phosphate mannosyltransferase subunit 1"/>
    <property type="match status" value="1"/>
</dbReference>
<dbReference type="PANTHER" id="PTHR43398:SF1">
    <property type="entry name" value="DOLICHOL-PHOSPHATE MANNOSYLTRANSFERASE SUBUNIT 1"/>
    <property type="match status" value="1"/>
</dbReference>
<dbReference type="InterPro" id="IPR001173">
    <property type="entry name" value="Glyco_trans_2-like"/>
</dbReference>
<evidence type="ECO:0000313" key="5">
    <source>
        <dbReference type="EMBL" id="PMD06270.1"/>
    </source>
</evidence>
<evidence type="ECO:0000256" key="3">
    <source>
        <dbReference type="ARBA" id="ARBA00022679"/>
    </source>
</evidence>
<accession>A0A2N6VQ58</accession>
<evidence type="ECO:0000259" key="4">
    <source>
        <dbReference type="Pfam" id="PF00535"/>
    </source>
</evidence>
<dbReference type="Proteomes" id="UP000235598">
    <property type="component" value="Unassembled WGS sequence"/>
</dbReference>
<dbReference type="CDD" id="cd06442">
    <property type="entry name" value="DPM1_like"/>
    <property type="match status" value="1"/>
</dbReference>
<evidence type="ECO:0000256" key="1">
    <source>
        <dbReference type="ARBA" id="ARBA00006739"/>
    </source>
</evidence>
<dbReference type="InterPro" id="IPR029044">
    <property type="entry name" value="Nucleotide-diphossugar_trans"/>
</dbReference>
<keyword evidence="2 5" id="KW-0328">Glycosyltransferase</keyword>
<comment type="similarity">
    <text evidence="1">Belongs to the glycosyltransferase 2 family.</text>
</comment>
<organism evidence="5 6">
    <name type="scientific">Brevibacterium paucivorans</name>
    <dbReference type="NCBI Taxonomy" id="170994"/>
    <lineage>
        <taxon>Bacteria</taxon>
        <taxon>Bacillati</taxon>
        <taxon>Actinomycetota</taxon>
        <taxon>Actinomycetes</taxon>
        <taxon>Micrococcales</taxon>
        <taxon>Brevibacteriaceae</taxon>
        <taxon>Brevibacterium</taxon>
    </lineage>
</organism>
<protein>
    <submittedName>
        <fullName evidence="5">Dolichol-phosphate mannosyltransferase</fullName>
    </submittedName>
</protein>
<dbReference type="EMBL" id="PNHK01000001">
    <property type="protein sequence ID" value="PMD06270.1"/>
    <property type="molecule type" value="Genomic_DNA"/>
</dbReference>
<dbReference type="Gene3D" id="3.90.550.10">
    <property type="entry name" value="Spore Coat Polysaccharide Biosynthesis Protein SpsA, Chain A"/>
    <property type="match status" value="1"/>
</dbReference>
<dbReference type="OrthoDB" id="9810303at2"/>
<sequence length="250" mass="27620">MKTLVVIPTYNERESLPITIEAIRKYNTVDILVVDDGSPDGTGEWVKQSPDYGSTLFVLQRTEKNGLGPAYIAGFTWALERDYDVICEMDADGSHRGRDLPQLLAQVERGADLAIGSRWIPGGAVVNWPRNRHFLSRGANVYVNVALGLGVHDATAGFRAFKRKVLETIDLSQVESAGYCFQIDMTMRVALAGFSIVEVPITFVERELGESKMDGNIIKEAFTRVAEWGVARRTSQVKALVSRLSAKSPE</sequence>
<dbReference type="GO" id="GO:0004582">
    <property type="term" value="F:dolichyl-phosphate beta-D-mannosyltransferase activity"/>
    <property type="evidence" value="ECO:0007669"/>
    <property type="project" value="InterPro"/>
</dbReference>
<evidence type="ECO:0000313" key="6">
    <source>
        <dbReference type="Proteomes" id="UP000235598"/>
    </source>
</evidence>
<dbReference type="InterPro" id="IPR039528">
    <property type="entry name" value="DPM1-like"/>
</dbReference>